<gene>
    <name evidence="7" type="ORF">GCM10023318_34430</name>
</gene>
<feature type="domain" description="Major facilitator superfamily (MFS) profile" evidence="6">
    <location>
        <begin position="1"/>
        <end position="391"/>
    </location>
</feature>
<evidence type="ECO:0000256" key="3">
    <source>
        <dbReference type="ARBA" id="ARBA00022989"/>
    </source>
</evidence>
<sequence length="391" mass="40129">MRSPSWFLAVTAASLLSHTVLSGVRTLISYRVLALGGDGLTVGIVTAAFAVLPLVVALPIGRAVDRGLAVPALRVGLILTVVAIALAAGSTQLFVLGSASALLGLAQMLHTVACQSMVPLWSPPEKLDSRFGHLTLSVSAGQLLGFPIAGIVATLTTQDSGSVSTGPALLVMGAIALVAVPLAFSFAPGDSTRVTRADAADGQQSTLRLLGTPGMKPAIYSSLTVLTAMDLLMAYLPVLGQQMGLSVAWVTALLTARAITSVLSRATMPILLRKVPRRWLLVSATLASGIPMALVPLTSAIVPLMLAMLLMGFFWGVGQPLTMSWVTLIADSRNRAAALSVRLAGNRIGQVAVPVVAGSLSGLIGVGAIFHASGLLLISSGLLTHSATRDV</sequence>
<feature type="transmembrane region" description="Helical" evidence="5">
    <location>
        <begin position="134"/>
        <end position="156"/>
    </location>
</feature>
<feature type="transmembrane region" description="Helical" evidence="5">
    <location>
        <begin position="279"/>
        <end position="302"/>
    </location>
</feature>
<dbReference type="InterPro" id="IPR036259">
    <property type="entry name" value="MFS_trans_sf"/>
</dbReference>
<organism evidence="7 8">
    <name type="scientific">Nocardia callitridis</name>
    <dbReference type="NCBI Taxonomy" id="648753"/>
    <lineage>
        <taxon>Bacteria</taxon>
        <taxon>Bacillati</taxon>
        <taxon>Actinomycetota</taxon>
        <taxon>Actinomycetes</taxon>
        <taxon>Mycobacteriales</taxon>
        <taxon>Nocardiaceae</taxon>
        <taxon>Nocardia</taxon>
    </lineage>
</organism>
<comment type="caution">
    <text evidence="7">The sequence shown here is derived from an EMBL/GenBank/DDBJ whole genome shotgun (WGS) entry which is preliminary data.</text>
</comment>
<keyword evidence="8" id="KW-1185">Reference proteome</keyword>
<dbReference type="PANTHER" id="PTHR23526:SF4">
    <property type="entry name" value="INTEGRAL MEMBRANE TRANSPORT PROTEIN"/>
    <property type="match status" value="1"/>
</dbReference>
<dbReference type="RefSeq" id="WP_345496397.1">
    <property type="nucleotide sequence ID" value="NZ_BAABJM010000002.1"/>
</dbReference>
<protein>
    <submittedName>
        <fullName evidence="7">MFS transporter</fullName>
    </submittedName>
</protein>
<evidence type="ECO:0000256" key="5">
    <source>
        <dbReference type="SAM" id="Phobius"/>
    </source>
</evidence>
<feature type="transmembrane region" description="Helical" evidence="5">
    <location>
        <begin position="246"/>
        <end position="267"/>
    </location>
</feature>
<feature type="transmembrane region" description="Helical" evidence="5">
    <location>
        <begin position="32"/>
        <end position="56"/>
    </location>
</feature>
<dbReference type="EMBL" id="BAABJM010000002">
    <property type="protein sequence ID" value="GAA5056688.1"/>
    <property type="molecule type" value="Genomic_DNA"/>
</dbReference>
<accession>A0ABP9KGG2</accession>
<feature type="transmembrane region" description="Helical" evidence="5">
    <location>
        <begin position="68"/>
        <end position="87"/>
    </location>
</feature>
<dbReference type="InterPro" id="IPR011701">
    <property type="entry name" value="MFS"/>
</dbReference>
<keyword evidence="3 5" id="KW-1133">Transmembrane helix</keyword>
<dbReference type="InterPro" id="IPR052528">
    <property type="entry name" value="Sugar_transport-like"/>
</dbReference>
<evidence type="ECO:0000256" key="2">
    <source>
        <dbReference type="ARBA" id="ARBA00022692"/>
    </source>
</evidence>
<keyword evidence="4 5" id="KW-0472">Membrane</keyword>
<feature type="transmembrane region" description="Helical" evidence="5">
    <location>
        <begin position="351"/>
        <end position="378"/>
    </location>
</feature>
<dbReference type="InterPro" id="IPR020846">
    <property type="entry name" value="MFS_dom"/>
</dbReference>
<proteinExistence type="predicted"/>
<reference evidence="8" key="1">
    <citation type="journal article" date="2019" name="Int. J. Syst. Evol. Microbiol.">
        <title>The Global Catalogue of Microorganisms (GCM) 10K type strain sequencing project: providing services to taxonomists for standard genome sequencing and annotation.</title>
        <authorList>
            <consortium name="The Broad Institute Genomics Platform"/>
            <consortium name="The Broad Institute Genome Sequencing Center for Infectious Disease"/>
            <person name="Wu L."/>
            <person name="Ma J."/>
        </authorList>
    </citation>
    <scope>NUCLEOTIDE SEQUENCE [LARGE SCALE GENOMIC DNA]</scope>
    <source>
        <strain evidence="8">JCM 18298</strain>
    </source>
</reference>
<evidence type="ECO:0000313" key="7">
    <source>
        <dbReference type="EMBL" id="GAA5056688.1"/>
    </source>
</evidence>
<feature type="transmembrane region" description="Helical" evidence="5">
    <location>
        <begin position="308"/>
        <end position="330"/>
    </location>
</feature>
<keyword evidence="2 5" id="KW-0812">Transmembrane</keyword>
<feature type="transmembrane region" description="Helical" evidence="5">
    <location>
        <begin position="168"/>
        <end position="187"/>
    </location>
</feature>
<dbReference type="Pfam" id="PF07690">
    <property type="entry name" value="MFS_1"/>
    <property type="match status" value="1"/>
</dbReference>
<dbReference type="PROSITE" id="PS50850">
    <property type="entry name" value="MFS"/>
    <property type="match status" value="1"/>
</dbReference>
<evidence type="ECO:0000256" key="4">
    <source>
        <dbReference type="ARBA" id="ARBA00023136"/>
    </source>
</evidence>
<comment type="subcellular location">
    <subcellularLocation>
        <location evidence="1">Cell membrane</location>
        <topology evidence="1">Multi-pass membrane protein</topology>
    </subcellularLocation>
</comment>
<dbReference type="PANTHER" id="PTHR23526">
    <property type="entry name" value="INTEGRAL MEMBRANE TRANSPORT PROTEIN-RELATED"/>
    <property type="match status" value="1"/>
</dbReference>
<name>A0ABP9KGG2_9NOCA</name>
<evidence type="ECO:0000256" key="1">
    <source>
        <dbReference type="ARBA" id="ARBA00004651"/>
    </source>
</evidence>
<evidence type="ECO:0000259" key="6">
    <source>
        <dbReference type="PROSITE" id="PS50850"/>
    </source>
</evidence>
<evidence type="ECO:0000313" key="8">
    <source>
        <dbReference type="Proteomes" id="UP001500603"/>
    </source>
</evidence>
<dbReference type="SUPFAM" id="SSF103473">
    <property type="entry name" value="MFS general substrate transporter"/>
    <property type="match status" value="1"/>
</dbReference>
<dbReference type="Proteomes" id="UP001500603">
    <property type="component" value="Unassembled WGS sequence"/>
</dbReference>
<dbReference type="Gene3D" id="1.20.1250.20">
    <property type="entry name" value="MFS general substrate transporter like domains"/>
    <property type="match status" value="2"/>
</dbReference>